<organism evidence="6 7">
    <name type="scientific">Caballeronia fortuita</name>
    <dbReference type="NCBI Taxonomy" id="1777138"/>
    <lineage>
        <taxon>Bacteria</taxon>
        <taxon>Pseudomonadati</taxon>
        <taxon>Pseudomonadota</taxon>
        <taxon>Betaproteobacteria</taxon>
        <taxon>Burkholderiales</taxon>
        <taxon>Burkholderiaceae</taxon>
        <taxon>Caballeronia</taxon>
    </lineage>
</organism>
<feature type="coiled-coil region" evidence="4">
    <location>
        <begin position="381"/>
        <end position="408"/>
    </location>
</feature>
<evidence type="ECO:0000313" key="7">
    <source>
        <dbReference type="Proteomes" id="UP000054903"/>
    </source>
</evidence>
<proteinExistence type="inferred from homology"/>
<dbReference type="PANTHER" id="PTHR43179">
    <property type="entry name" value="RHAMNOSYLTRANSFERASE WBBL"/>
    <property type="match status" value="1"/>
</dbReference>
<dbReference type="Gene3D" id="3.90.550.10">
    <property type="entry name" value="Spore Coat Polysaccharide Biosynthesis Protein SpsA, Chain A"/>
    <property type="match status" value="1"/>
</dbReference>
<evidence type="ECO:0000259" key="5">
    <source>
        <dbReference type="Pfam" id="PF00535"/>
    </source>
</evidence>
<keyword evidence="7" id="KW-1185">Reference proteome</keyword>
<dbReference type="AlphaFoldDB" id="A0A158BNV9"/>
<evidence type="ECO:0000256" key="3">
    <source>
        <dbReference type="ARBA" id="ARBA00022679"/>
    </source>
</evidence>
<evidence type="ECO:0000256" key="4">
    <source>
        <dbReference type="SAM" id="Coils"/>
    </source>
</evidence>
<keyword evidence="4" id="KW-0175">Coiled coil</keyword>
<dbReference type="Gene3D" id="3.40.50.2000">
    <property type="entry name" value="Glycogen Phosphorylase B"/>
    <property type="match status" value="1"/>
</dbReference>
<dbReference type="GO" id="GO:0016757">
    <property type="term" value="F:glycosyltransferase activity"/>
    <property type="evidence" value="ECO:0007669"/>
    <property type="project" value="UniProtKB-KW"/>
</dbReference>
<keyword evidence="3 6" id="KW-0808">Transferase</keyword>
<dbReference type="Pfam" id="PF00535">
    <property type="entry name" value="Glycos_transf_2"/>
    <property type="match status" value="1"/>
</dbReference>
<comment type="caution">
    <text evidence="6">The sequence shown here is derived from an EMBL/GenBank/DDBJ whole genome shotgun (WGS) entry which is preliminary data.</text>
</comment>
<dbReference type="InterPro" id="IPR001173">
    <property type="entry name" value="Glyco_trans_2-like"/>
</dbReference>
<evidence type="ECO:0000256" key="1">
    <source>
        <dbReference type="ARBA" id="ARBA00006739"/>
    </source>
</evidence>
<feature type="domain" description="Glycosyltransferase 2-like" evidence="5">
    <location>
        <begin position="10"/>
        <end position="119"/>
    </location>
</feature>
<keyword evidence="2" id="KW-0328">Glycosyltransferase</keyword>
<dbReference type="RefSeq" id="WP_061135254.1">
    <property type="nucleotide sequence ID" value="NZ_FCNX02000007.1"/>
</dbReference>
<name>A0A158BNV9_9BURK</name>
<accession>A0A158BNV9</accession>
<sequence>MNTTRAKTGIVIVTYNSAEVFALALDSLLRTACDSAFEIAVIDNASTPAQREASRRTFDDAVSRGLSGVYFQQEKNLGFSGGNNIGIEHFLADPSVTHICLLNSDVIVTDRWLDYLIEADKDAIGPLTNASNNEQGIPVGYHLGDRNNLGAGSAALDLPALDRFAKERREAWLGDVVESDFLSYYCVLFTRQVVEKLGLLDTRFFPGAYEDDDYCLRTLEHGFKMFVARDVYIHHWGSASFGKLDALEAQGFAAENRRRFEEKYGRAWQDRTYLSVTAWKQDSIFAIAQPAHPPLHAEAHRLYAQQLNKLVDGLESYRTHLLHQIETRRSVQKRDLRSVVFGQYEDEEAAPRSLVPVIESISSEVRQYLADQGETATPEVIQRLQARFERLERDVDALVSETKALLAQLNAMPTTEPKAAGGFMDRLTARVARAAEFPSSRVSRMARWAEFADLFFGGNGIMFVAPYPTKARERDGYFQRVKAIDSLFPARRRVYCDVREGGGPKPFIERAARSAWVLNVAAESRLQRLAACLLAWRFGRAYFHSVLRMPNAFGRALLRVPGIKWVLDVHGVVPEEFRMHNDFYSARIHDDCERQAVEHASNVIVVSQAMGNYLSHKYRELLKANVIVLPIFAVDEGSQASRAYKNGKPTVIYAGGTQKWQNVPAMMNVVREGIERADWWLYTPDVEQMRGAAAPDIVHHPNFHVSSATRAELNGIYQQCHFGFILRDDMVVNNVSCPTKLIEYLAFGIVPIVDTPNIGDFNTYGMRYATASDFAAGNFPDEQERMDMARHNMTICERLVQQKTSGEQQLVNALA</sequence>
<gene>
    <name evidence="6" type="ORF">AWB77_03048</name>
</gene>
<evidence type="ECO:0000256" key="2">
    <source>
        <dbReference type="ARBA" id="ARBA00022676"/>
    </source>
</evidence>
<reference evidence="6" key="1">
    <citation type="submission" date="2016-01" db="EMBL/GenBank/DDBJ databases">
        <authorList>
            <person name="Peeters C."/>
        </authorList>
    </citation>
    <scope>NUCLEOTIDE SEQUENCE</scope>
    <source>
        <strain evidence="6">LMG 29320</strain>
    </source>
</reference>
<dbReference type="SUPFAM" id="SSF53448">
    <property type="entry name" value="Nucleotide-diphospho-sugar transferases"/>
    <property type="match status" value="1"/>
</dbReference>
<protein>
    <submittedName>
        <fullName evidence="6">Polysaccharide pyruvyl transferase</fullName>
    </submittedName>
</protein>
<evidence type="ECO:0000313" key="6">
    <source>
        <dbReference type="EMBL" id="SAK71670.1"/>
    </source>
</evidence>
<dbReference type="InterPro" id="IPR029044">
    <property type="entry name" value="Nucleotide-diphossugar_trans"/>
</dbReference>
<dbReference type="OrthoDB" id="9771846at2"/>
<comment type="similarity">
    <text evidence="1">Belongs to the glycosyltransferase 2 family.</text>
</comment>
<dbReference type="Proteomes" id="UP000054903">
    <property type="component" value="Unassembled WGS sequence"/>
</dbReference>
<dbReference type="EMBL" id="FCNX02000007">
    <property type="protein sequence ID" value="SAK71670.1"/>
    <property type="molecule type" value="Genomic_DNA"/>
</dbReference>
<dbReference type="SUPFAM" id="SSF53756">
    <property type="entry name" value="UDP-Glycosyltransferase/glycogen phosphorylase"/>
    <property type="match status" value="1"/>
</dbReference>
<dbReference type="STRING" id="1777138.AWB77_03048"/>
<dbReference type="PANTHER" id="PTHR43179:SF12">
    <property type="entry name" value="GALACTOFURANOSYLTRANSFERASE GLFT2"/>
    <property type="match status" value="1"/>
</dbReference>